<accession>A0ABU1NTH4</accession>
<dbReference type="EMBL" id="JAVDSB010000002">
    <property type="protein sequence ID" value="MDR6550779.1"/>
    <property type="molecule type" value="Genomic_DNA"/>
</dbReference>
<keyword evidence="1" id="KW-1133">Transmembrane helix</keyword>
<dbReference type="RefSeq" id="WP_310225875.1">
    <property type="nucleotide sequence ID" value="NZ_JAVDSB010000002.1"/>
</dbReference>
<dbReference type="Proteomes" id="UP001267290">
    <property type="component" value="Unassembled WGS sequence"/>
</dbReference>
<keyword evidence="3" id="KW-1185">Reference proteome</keyword>
<reference evidence="2 3" key="1">
    <citation type="submission" date="2023-07" db="EMBL/GenBank/DDBJ databases">
        <title>Sorghum-associated microbial communities from plants grown in Nebraska, USA.</title>
        <authorList>
            <person name="Schachtman D."/>
        </authorList>
    </citation>
    <scope>NUCLEOTIDE SEQUENCE [LARGE SCALE GENOMIC DNA]</scope>
    <source>
        <strain evidence="2 3">CC258</strain>
    </source>
</reference>
<evidence type="ECO:0000256" key="1">
    <source>
        <dbReference type="SAM" id="Phobius"/>
    </source>
</evidence>
<feature type="transmembrane region" description="Helical" evidence="1">
    <location>
        <begin position="7"/>
        <end position="25"/>
    </location>
</feature>
<comment type="caution">
    <text evidence="2">The sequence shown here is derived from an EMBL/GenBank/DDBJ whole genome shotgun (WGS) entry which is preliminary data.</text>
</comment>
<organism evidence="2 3">
    <name type="scientific">Paenibacillus qinlingensis</name>
    <dbReference type="NCBI Taxonomy" id="1837343"/>
    <lineage>
        <taxon>Bacteria</taxon>
        <taxon>Bacillati</taxon>
        <taxon>Bacillota</taxon>
        <taxon>Bacilli</taxon>
        <taxon>Bacillales</taxon>
        <taxon>Paenibacillaceae</taxon>
        <taxon>Paenibacillus</taxon>
    </lineage>
</organism>
<protein>
    <submittedName>
        <fullName evidence="2">Uncharacterized protein</fullName>
    </submittedName>
</protein>
<name>A0ABU1NTH4_9BACL</name>
<keyword evidence="1" id="KW-0812">Transmembrane</keyword>
<evidence type="ECO:0000313" key="3">
    <source>
        <dbReference type="Proteomes" id="UP001267290"/>
    </source>
</evidence>
<evidence type="ECO:0000313" key="2">
    <source>
        <dbReference type="EMBL" id="MDR6550779.1"/>
    </source>
</evidence>
<gene>
    <name evidence="2" type="ORF">J2736_001966</name>
</gene>
<keyword evidence="1" id="KW-0472">Membrane</keyword>
<proteinExistence type="predicted"/>
<sequence>MLEQISDYLFMGSLIFLVITVFLFSSGSNFFNTWNTTGAATDLQMNHDHTKMVNAQHSRLVKLFKSYLFWIPVTGMIASVVLSNI</sequence>
<feature type="transmembrane region" description="Helical" evidence="1">
    <location>
        <begin position="67"/>
        <end position="84"/>
    </location>
</feature>